<accession>A0A944HAM4</accession>
<proteinExistence type="predicted"/>
<evidence type="ECO:0000313" key="1">
    <source>
        <dbReference type="EMBL" id="MBT0963610.1"/>
    </source>
</evidence>
<gene>
    <name evidence="1" type="ORF">I8J34_20685</name>
</gene>
<organism evidence="1 2">
    <name type="scientific">Denitromonas iodatirespirans</name>
    <dbReference type="NCBI Taxonomy" id="2795389"/>
    <lineage>
        <taxon>Bacteria</taxon>
        <taxon>Pseudomonadati</taxon>
        <taxon>Pseudomonadota</taxon>
        <taxon>Betaproteobacteria</taxon>
        <taxon>Rhodocyclales</taxon>
        <taxon>Zoogloeaceae</taxon>
        <taxon>Denitromonas</taxon>
    </lineage>
</organism>
<dbReference type="InterPro" id="IPR021866">
    <property type="entry name" value="SpoIIAA-like"/>
</dbReference>
<dbReference type="RefSeq" id="WP_214363541.1">
    <property type="nucleotide sequence ID" value="NZ_JAEKFT010000033.1"/>
</dbReference>
<dbReference type="Proteomes" id="UP000694660">
    <property type="component" value="Unassembled WGS sequence"/>
</dbReference>
<dbReference type="AlphaFoldDB" id="A0A944HAM4"/>
<comment type="caution">
    <text evidence="1">The sequence shown here is derived from an EMBL/GenBank/DDBJ whole genome shotgun (WGS) entry which is preliminary data.</text>
</comment>
<sequence length="140" mass="15281">MNYAVSLSECGRFVHCCVSDDITVERATQFTRDAAALGARRGVSCYLFDMRGASNVASVFGNYQFAYASLAMIGMARTDRVAMLVDADDHSHDFVETAARNAGYDMKLFTDHEAALAWLKASAQCQARPQASPPCSPRQI</sequence>
<keyword evidence="2" id="KW-1185">Reference proteome</keyword>
<protein>
    <submittedName>
        <fullName evidence="1">STAS/SEC14 domain-containing protein</fullName>
    </submittedName>
</protein>
<evidence type="ECO:0000313" key="2">
    <source>
        <dbReference type="Proteomes" id="UP000694660"/>
    </source>
</evidence>
<dbReference type="Pfam" id="PF11964">
    <property type="entry name" value="SpoIIAA-like"/>
    <property type="match status" value="1"/>
</dbReference>
<name>A0A944HAM4_DENI1</name>
<dbReference type="EMBL" id="JAEKFT010000033">
    <property type="protein sequence ID" value="MBT0963610.1"/>
    <property type="molecule type" value="Genomic_DNA"/>
</dbReference>
<reference evidence="2" key="1">
    <citation type="journal article" date="2022" name="ISME J.">
        <title>Genetic and phylogenetic analysis of dissimilatory iodate-reducing bacteria identifies potential niches across the world's oceans.</title>
        <authorList>
            <person name="Reyes-Umana V."/>
            <person name="Henning Z."/>
            <person name="Lee K."/>
            <person name="Barnum T.P."/>
            <person name="Coates J.D."/>
        </authorList>
    </citation>
    <scope>NUCLEOTIDE SEQUENCE [LARGE SCALE GENOMIC DNA]</scope>
    <source>
        <strain evidence="2">IR12</strain>
    </source>
</reference>